<protein>
    <submittedName>
        <fullName evidence="1">Uncharacterized protein</fullName>
    </submittedName>
</protein>
<dbReference type="EMBL" id="JBHUIX010000012">
    <property type="protein sequence ID" value="MFD2174846.1"/>
    <property type="molecule type" value="Genomic_DNA"/>
</dbReference>
<comment type="caution">
    <text evidence="1">The sequence shown here is derived from an EMBL/GenBank/DDBJ whole genome shotgun (WGS) entry which is preliminary data.</text>
</comment>
<evidence type="ECO:0000313" key="2">
    <source>
        <dbReference type="Proteomes" id="UP001597413"/>
    </source>
</evidence>
<proteinExistence type="predicted"/>
<organism evidence="1 2">
    <name type="scientific">Rhodobacter lacus</name>
    <dbReference type="NCBI Taxonomy" id="1641972"/>
    <lineage>
        <taxon>Bacteria</taxon>
        <taxon>Pseudomonadati</taxon>
        <taxon>Pseudomonadota</taxon>
        <taxon>Alphaproteobacteria</taxon>
        <taxon>Rhodobacterales</taxon>
        <taxon>Rhodobacter group</taxon>
        <taxon>Rhodobacter</taxon>
    </lineage>
</organism>
<dbReference type="Proteomes" id="UP001597413">
    <property type="component" value="Unassembled WGS sequence"/>
</dbReference>
<reference evidence="2" key="1">
    <citation type="journal article" date="2019" name="Int. J. Syst. Evol. Microbiol.">
        <title>The Global Catalogue of Microorganisms (GCM) 10K type strain sequencing project: providing services to taxonomists for standard genome sequencing and annotation.</title>
        <authorList>
            <consortium name="The Broad Institute Genomics Platform"/>
            <consortium name="The Broad Institute Genome Sequencing Center for Infectious Disease"/>
            <person name="Wu L."/>
            <person name="Ma J."/>
        </authorList>
    </citation>
    <scope>NUCLEOTIDE SEQUENCE [LARGE SCALE GENOMIC DNA]</scope>
    <source>
        <strain evidence="2">CCUG 55131</strain>
    </source>
</reference>
<gene>
    <name evidence="1" type="ORF">ACFSM0_12175</name>
</gene>
<name>A0ABW5AAI1_9RHOB</name>
<dbReference type="RefSeq" id="WP_377390712.1">
    <property type="nucleotide sequence ID" value="NZ_JBHUIX010000012.1"/>
</dbReference>
<keyword evidence="2" id="KW-1185">Reference proteome</keyword>
<sequence length="261" mass="28545">MNLLQAFEETIAGKEDRAGVTMVDVYVSKAMDNARHSLQDKLDELQSVIASNLTDIERKWFLLANVVSKWELASEELSESIRAELATNSPNLPPMARYHGLRAMGKAAGGLLPSDVLNEKVLKEATPKLWAELLLNAYQNGNPSLITAHLVELVNGNQPKMAWQSLRALLPEMRIAYGSSAELRKQIANIAREINDKAAQKGLLEAAEKRIGGIVANGVVKVQKTAGRRKHFDIPSQAIIRDIGYSKKLVSPDGQLALACG</sequence>
<evidence type="ECO:0000313" key="1">
    <source>
        <dbReference type="EMBL" id="MFD2174846.1"/>
    </source>
</evidence>
<accession>A0ABW5AAI1</accession>